<evidence type="ECO:0000256" key="2">
    <source>
        <dbReference type="SAM" id="Phobius"/>
    </source>
</evidence>
<dbReference type="EMBL" id="UINC01101442">
    <property type="protein sequence ID" value="SVC62261.1"/>
    <property type="molecule type" value="Genomic_DNA"/>
</dbReference>
<evidence type="ECO:0000256" key="1">
    <source>
        <dbReference type="SAM" id="MobiDB-lite"/>
    </source>
</evidence>
<evidence type="ECO:0000313" key="3">
    <source>
        <dbReference type="EMBL" id="SVC62261.1"/>
    </source>
</evidence>
<organism evidence="3">
    <name type="scientific">marine metagenome</name>
    <dbReference type="NCBI Taxonomy" id="408172"/>
    <lineage>
        <taxon>unclassified sequences</taxon>
        <taxon>metagenomes</taxon>
        <taxon>ecological metagenomes</taxon>
    </lineage>
</organism>
<sequence>MKINGLPDLKCSQLIFHRFFLYFGVFGLLSLIGANCTSLELTRAFDGEFNEVTNNRLINAYCTSCHNHKEFDSGQHVPKVRQKYKRRLFRRATECRTCHYFEKNWANDHTSRKTRGPKKANRGGFKEFEKNY</sequence>
<accession>A0A382NRR8</accession>
<dbReference type="AlphaFoldDB" id="A0A382NRR8"/>
<keyword evidence="2" id="KW-0472">Membrane</keyword>
<feature type="compositionally biased region" description="Basic residues" evidence="1">
    <location>
        <begin position="112"/>
        <end position="121"/>
    </location>
</feature>
<feature type="region of interest" description="Disordered" evidence="1">
    <location>
        <begin position="110"/>
        <end position="132"/>
    </location>
</feature>
<protein>
    <submittedName>
        <fullName evidence="3">Uncharacterized protein</fullName>
    </submittedName>
</protein>
<feature type="transmembrane region" description="Helical" evidence="2">
    <location>
        <begin position="15"/>
        <end position="34"/>
    </location>
</feature>
<name>A0A382NRR8_9ZZZZ</name>
<gene>
    <name evidence="3" type="ORF">METZ01_LOCUS315115</name>
</gene>
<keyword evidence="2" id="KW-0812">Transmembrane</keyword>
<proteinExistence type="predicted"/>
<reference evidence="3" key="1">
    <citation type="submission" date="2018-05" db="EMBL/GenBank/DDBJ databases">
        <authorList>
            <person name="Lanie J.A."/>
            <person name="Ng W.-L."/>
            <person name="Kazmierczak K.M."/>
            <person name="Andrzejewski T.M."/>
            <person name="Davidsen T.M."/>
            <person name="Wayne K.J."/>
            <person name="Tettelin H."/>
            <person name="Glass J.I."/>
            <person name="Rusch D."/>
            <person name="Podicherti R."/>
            <person name="Tsui H.-C.T."/>
            <person name="Winkler M.E."/>
        </authorList>
    </citation>
    <scope>NUCLEOTIDE SEQUENCE</scope>
</reference>
<keyword evidence="2" id="KW-1133">Transmembrane helix</keyword>
<dbReference type="SUPFAM" id="SSF48695">
    <property type="entry name" value="Multiheme cytochromes"/>
    <property type="match status" value="1"/>
</dbReference>
<dbReference type="InterPro" id="IPR036280">
    <property type="entry name" value="Multihaem_cyt_sf"/>
</dbReference>